<comment type="caution">
    <text evidence="7">The sequence shown here is derived from an EMBL/GenBank/DDBJ whole genome shotgun (WGS) entry which is preliminary data.</text>
</comment>
<keyword evidence="4 6" id="KW-0378">Hydrolase</keyword>
<evidence type="ECO:0000256" key="3">
    <source>
        <dbReference type="ARBA" id="ARBA00008770"/>
    </source>
</evidence>
<dbReference type="Proteomes" id="UP000598775">
    <property type="component" value="Unassembled WGS sequence"/>
</dbReference>
<dbReference type="Gene3D" id="3.30.70.1020">
    <property type="entry name" value="Trehalose-6-phosphate phosphatase related protein, domain 2"/>
    <property type="match status" value="1"/>
</dbReference>
<dbReference type="InterPro" id="IPR036412">
    <property type="entry name" value="HAD-like_sf"/>
</dbReference>
<dbReference type="Gene3D" id="3.40.50.1000">
    <property type="entry name" value="HAD superfamily/HAD-like"/>
    <property type="match status" value="1"/>
</dbReference>
<evidence type="ECO:0000256" key="1">
    <source>
        <dbReference type="ARBA" id="ARBA00000500"/>
    </source>
</evidence>
<reference evidence="7 8" key="1">
    <citation type="journal article" date="2014" name="Int. J. Syst. Evol. Microbiol.">
        <title>Complete genome sequence of Corynebacterium casei LMG S-19264T (=DSM 44701T), isolated from a smear-ripened cheese.</title>
        <authorList>
            <consortium name="US DOE Joint Genome Institute (JGI-PGF)"/>
            <person name="Walter F."/>
            <person name="Albersmeier A."/>
            <person name="Kalinowski J."/>
            <person name="Ruckert C."/>
        </authorList>
    </citation>
    <scope>NUCLEOTIDE SEQUENCE [LARGE SCALE GENOMIC DNA]</scope>
    <source>
        <strain evidence="7 8">CGMCC 1.12976</strain>
    </source>
</reference>
<dbReference type="EC" id="3.1.3.12" evidence="6"/>
<evidence type="ECO:0000256" key="2">
    <source>
        <dbReference type="ARBA" id="ARBA00005199"/>
    </source>
</evidence>
<comment type="catalytic activity">
    <reaction evidence="1 6">
        <text>alpha,alpha-trehalose 6-phosphate + H2O = alpha,alpha-trehalose + phosphate</text>
        <dbReference type="Rhea" id="RHEA:23420"/>
        <dbReference type="ChEBI" id="CHEBI:15377"/>
        <dbReference type="ChEBI" id="CHEBI:16551"/>
        <dbReference type="ChEBI" id="CHEBI:43474"/>
        <dbReference type="ChEBI" id="CHEBI:58429"/>
        <dbReference type="EC" id="3.1.3.12"/>
    </reaction>
</comment>
<dbReference type="PANTHER" id="PTHR43768">
    <property type="entry name" value="TREHALOSE 6-PHOSPHATE PHOSPHATASE"/>
    <property type="match status" value="1"/>
</dbReference>
<gene>
    <name evidence="7" type="primary">otsB</name>
    <name evidence="7" type="ORF">GCM10011399_05460</name>
</gene>
<dbReference type="InterPro" id="IPR044651">
    <property type="entry name" value="OTSB-like"/>
</dbReference>
<comment type="cofactor">
    <cofactor evidence="6">
        <name>Mg(2+)</name>
        <dbReference type="ChEBI" id="CHEBI:18420"/>
    </cofactor>
</comment>
<dbReference type="NCBIfam" id="TIGR00685">
    <property type="entry name" value="T6PP"/>
    <property type="match status" value="1"/>
</dbReference>
<dbReference type="GO" id="GO:0005992">
    <property type="term" value="P:trehalose biosynthetic process"/>
    <property type="evidence" value="ECO:0007669"/>
    <property type="project" value="InterPro"/>
</dbReference>
<dbReference type="SUPFAM" id="SSF56784">
    <property type="entry name" value="HAD-like"/>
    <property type="match status" value="1"/>
</dbReference>
<comment type="function">
    <text evidence="5 6">Removes the phosphate from trehalose 6-phosphate to produce free trehalose.</text>
</comment>
<name>A0A917B1E6_9MICO</name>
<sequence length="270" mass="28923">MSGTLASTPSIRDSDDSAALVDKLTLLSRESKLLVALDFDGTLAPEVDDPQHARALPEARAALLRLLALPNTRVALISGRAMASLEHVANVPDSVLLVGSHGVEFRLDSPDTTLDLNTVELEQVEALSDVLEDVAAGLDQVWVEQKPAGFALHTRLATEKDSRIAHMQALSETQAEIAGLTVREGKNVIEFSVRSATKGEALLHLKEYTKATAVFYAGDDVTDEDAFAVLRPHDFGLKSGPGKTIAEFRVADPREVAGVLTLLATLRARA</sequence>
<dbReference type="InterPro" id="IPR023214">
    <property type="entry name" value="HAD_sf"/>
</dbReference>
<evidence type="ECO:0000256" key="6">
    <source>
        <dbReference type="RuleBase" id="RU361117"/>
    </source>
</evidence>
<dbReference type="Pfam" id="PF02358">
    <property type="entry name" value="Trehalose_PPase"/>
    <property type="match status" value="1"/>
</dbReference>
<dbReference type="AlphaFoldDB" id="A0A917B1E6"/>
<evidence type="ECO:0000256" key="4">
    <source>
        <dbReference type="ARBA" id="ARBA00022801"/>
    </source>
</evidence>
<keyword evidence="6" id="KW-0460">Magnesium</keyword>
<dbReference type="GO" id="GO:0004805">
    <property type="term" value="F:trehalose-phosphatase activity"/>
    <property type="evidence" value="ECO:0007669"/>
    <property type="project" value="UniProtKB-EC"/>
</dbReference>
<keyword evidence="8" id="KW-1185">Reference proteome</keyword>
<protein>
    <recommendedName>
        <fullName evidence="6">Trehalose 6-phosphate phosphatase</fullName>
        <ecNumber evidence="6">3.1.3.12</ecNumber>
    </recommendedName>
</protein>
<dbReference type="InterPro" id="IPR006379">
    <property type="entry name" value="HAD-SF_hydro_IIB"/>
</dbReference>
<evidence type="ECO:0000313" key="8">
    <source>
        <dbReference type="Proteomes" id="UP000598775"/>
    </source>
</evidence>
<evidence type="ECO:0000313" key="7">
    <source>
        <dbReference type="EMBL" id="GGF14519.1"/>
    </source>
</evidence>
<comment type="pathway">
    <text evidence="2 6">Glycan biosynthesis; trehalose biosynthesis.</text>
</comment>
<dbReference type="EMBL" id="BMGP01000001">
    <property type="protein sequence ID" value="GGF14519.1"/>
    <property type="molecule type" value="Genomic_DNA"/>
</dbReference>
<dbReference type="PANTHER" id="PTHR43768:SF3">
    <property type="entry name" value="TREHALOSE 6-PHOSPHATE PHOSPHATASE"/>
    <property type="match status" value="1"/>
</dbReference>
<evidence type="ECO:0000256" key="5">
    <source>
        <dbReference type="ARBA" id="ARBA00024179"/>
    </source>
</evidence>
<dbReference type="NCBIfam" id="TIGR01484">
    <property type="entry name" value="HAD-SF-IIB"/>
    <property type="match status" value="1"/>
</dbReference>
<dbReference type="InterPro" id="IPR003337">
    <property type="entry name" value="Trehalose_PPase"/>
</dbReference>
<organism evidence="7 8">
    <name type="scientific">Subtercola lobariae</name>
    <dbReference type="NCBI Taxonomy" id="1588641"/>
    <lineage>
        <taxon>Bacteria</taxon>
        <taxon>Bacillati</taxon>
        <taxon>Actinomycetota</taxon>
        <taxon>Actinomycetes</taxon>
        <taxon>Micrococcales</taxon>
        <taxon>Microbacteriaceae</taxon>
        <taxon>Subtercola</taxon>
    </lineage>
</organism>
<dbReference type="RefSeq" id="WP_188673266.1">
    <property type="nucleotide sequence ID" value="NZ_BMGP01000001.1"/>
</dbReference>
<dbReference type="GO" id="GO:0046872">
    <property type="term" value="F:metal ion binding"/>
    <property type="evidence" value="ECO:0007669"/>
    <property type="project" value="UniProtKB-KW"/>
</dbReference>
<comment type="similarity">
    <text evidence="3 6">Belongs to the trehalose phosphatase family.</text>
</comment>
<proteinExistence type="inferred from homology"/>
<keyword evidence="6" id="KW-0479">Metal-binding</keyword>
<accession>A0A917B1E6</accession>